<dbReference type="Proteomes" id="UP000614200">
    <property type="component" value="Unassembled WGS sequence"/>
</dbReference>
<accession>A0ABR9ZPF8</accession>
<dbReference type="EMBL" id="JADKNH010000002">
    <property type="protein sequence ID" value="MBF4692351.1"/>
    <property type="molecule type" value="Genomic_DNA"/>
</dbReference>
<proteinExistence type="predicted"/>
<gene>
    <name evidence="1" type="ORF">ISU02_04450</name>
</gene>
<evidence type="ECO:0000313" key="1">
    <source>
        <dbReference type="EMBL" id="MBF4692351.1"/>
    </source>
</evidence>
<protein>
    <submittedName>
        <fullName evidence="1">Uncharacterized protein</fullName>
    </submittedName>
</protein>
<organism evidence="1 2">
    <name type="scientific">Fusibacter ferrireducens</name>
    <dbReference type="NCBI Taxonomy" id="2785058"/>
    <lineage>
        <taxon>Bacteria</taxon>
        <taxon>Bacillati</taxon>
        <taxon>Bacillota</taxon>
        <taxon>Clostridia</taxon>
        <taxon>Eubacteriales</taxon>
        <taxon>Eubacteriales Family XII. Incertae Sedis</taxon>
        <taxon>Fusibacter</taxon>
    </lineage>
</organism>
<comment type="caution">
    <text evidence="1">The sequence shown here is derived from an EMBL/GenBank/DDBJ whole genome shotgun (WGS) entry which is preliminary data.</text>
</comment>
<keyword evidence="2" id="KW-1185">Reference proteome</keyword>
<sequence length="99" mass="11371">MIYRITGGSLMIHKRAFGEMILTPNHPLMTIMKHMSVIPDPISTGEVKLDFNFKRTYEFNEGMYEKFVSLLRAQGQKVKGNLVINCSTTHANLYDTIEF</sequence>
<evidence type="ECO:0000313" key="2">
    <source>
        <dbReference type="Proteomes" id="UP000614200"/>
    </source>
</evidence>
<name>A0ABR9ZPF8_9FIRM</name>
<reference evidence="1 2" key="1">
    <citation type="submission" date="2020-11" db="EMBL/GenBank/DDBJ databases">
        <title>Fusibacter basophilias sp. nov.</title>
        <authorList>
            <person name="Qiu D."/>
        </authorList>
    </citation>
    <scope>NUCLEOTIDE SEQUENCE [LARGE SCALE GENOMIC DNA]</scope>
    <source>
        <strain evidence="1 2">Q10-2</strain>
    </source>
</reference>
<dbReference type="RefSeq" id="WP_194700583.1">
    <property type="nucleotide sequence ID" value="NZ_JADKNH010000002.1"/>
</dbReference>